<feature type="transmembrane region" description="Helical" evidence="1">
    <location>
        <begin position="277"/>
        <end position="296"/>
    </location>
</feature>
<feature type="chain" id="PRO_5004434631" description="ATP synthase F0 A subunit" evidence="2">
    <location>
        <begin position="21"/>
        <end position="402"/>
    </location>
</feature>
<proteinExistence type="predicted"/>
<feature type="signal peptide" evidence="2">
    <location>
        <begin position="1"/>
        <end position="20"/>
    </location>
</feature>
<protein>
    <recommendedName>
        <fullName evidence="4">ATP synthase F0 A subunit</fullName>
    </recommendedName>
</protein>
<evidence type="ECO:0000313" key="3">
    <source>
        <dbReference type="EMBL" id="CDE30630.1"/>
    </source>
</evidence>
<dbReference type="Proteomes" id="UP000018072">
    <property type="component" value="Unassembled WGS sequence"/>
</dbReference>
<dbReference type="AlphaFoldDB" id="R7GU36"/>
<feature type="transmembrane region" description="Helical" evidence="1">
    <location>
        <begin position="337"/>
        <end position="355"/>
    </location>
</feature>
<organism evidence="3">
    <name type="scientific">Leyella stercorea CAG:629</name>
    <dbReference type="NCBI Taxonomy" id="1263103"/>
    <lineage>
        <taxon>Bacteria</taxon>
        <taxon>Pseudomonadati</taxon>
        <taxon>Bacteroidota</taxon>
        <taxon>Bacteroidia</taxon>
        <taxon>Bacteroidales</taxon>
        <taxon>Prevotellaceae</taxon>
        <taxon>Leyella</taxon>
    </lineage>
</organism>
<feature type="transmembrane region" description="Helical" evidence="1">
    <location>
        <begin position="308"/>
        <end position="331"/>
    </location>
</feature>
<name>R7GU36_9BACT</name>
<dbReference type="EMBL" id="CBIT010000059">
    <property type="protein sequence ID" value="CDE30630.1"/>
    <property type="molecule type" value="Genomic_DNA"/>
</dbReference>
<evidence type="ECO:0000256" key="2">
    <source>
        <dbReference type="SAM" id="SignalP"/>
    </source>
</evidence>
<reference evidence="3" key="1">
    <citation type="submission" date="2012-11" db="EMBL/GenBank/DDBJ databases">
        <title>Dependencies among metagenomic species, viruses, plasmids and units of genetic variation.</title>
        <authorList>
            <person name="Nielsen H.B."/>
            <person name="Almeida M."/>
            <person name="Juncker A.S."/>
            <person name="Rasmussen S."/>
            <person name="Li J."/>
            <person name="Sunagawa S."/>
            <person name="Plichta D."/>
            <person name="Gautier L."/>
            <person name="Le Chatelier E."/>
            <person name="Peletier E."/>
            <person name="Bonde I."/>
            <person name="Nielsen T."/>
            <person name="Manichanh C."/>
            <person name="Arumugam M."/>
            <person name="Batto J."/>
            <person name="Santos M.B.Q.D."/>
            <person name="Blom N."/>
            <person name="Borruel N."/>
            <person name="Burgdorf K.S."/>
            <person name="Boumezbeur F."/>
            <person name="Casellas F."/>
            <person name="Dore J."/>
            <person name="Guarner F."/>
            <person name="Hansen T."/>
            <person name="Hildebrand F."/>
            <person name="Kaas R.S."/>
            <person name="Kennedy S."/>
            <person name="Kristiansen K."/>
            <person name="Kultima J.R."/>
            <person name="Leonard P."/>
            <person name="Levenez F."/>
            <person name="Lund O."/>
            <person name="Moumen B."/>
            <person name="Le Paslier D."/>
            <person name="Pons N."/>
            <person name="Pedersen O."/>
            <person name="Prifti E."/>
            <person name="Qin J."/>
            <person name="Raes J."/>
            <person name="Tap J."/>
            <person name="Tims S."/>
            <person name="Ussery D.W."/>
            <person name="Yamada T."/>
            <person name="MetaHit consortium"/>
            <person name="Renault P."/>
            <person name="Sicheritz-Ponten T."/>
            <person name="Bork P."/>
            <person name="Wang J."/>
            <person name="Brunak S."/>
            <person name="Ehrlich S.D."/>
        </authorList>
    </citation>
    <scope>NUCLEOTIDE SEQUENCE [LARGE SCALE GENOMIC DNA]</scope>
</reference>
<comment type="caution">
    <text evidence="3">The sequence shown here is derived from an EMBL/GenBank/DDBJ whole genome shotgun (WGS) entry which is preliminary data.</text>
</comment>
<feature type="transmembrane region" description="Helical" evidence="1">
    <location>
        <begin position="248"/>
        <end position="271"/>
    </location>
</feature>
<sequence length="402" mass="44528">MKKAINLLMLLLLYVVAASAQKYDVKCLRGDSVAVYDVVETIRSEDTYYSKGEKLMFYLHDGDQVEGVDKFYDKGVIDTGGSIGYAVIQKDGKKYCTLSENLVFSKDNPEGVEDKVLTKSDELAHTIQGRIFYSIIPYIIIALLFLGVMVLNILAMRSNKIRSIAVVAIPACIMAGTLLEIWAYSVLGTNCFWWCDKNRYGFFGSLLRIIPFGLIVFYQVMSIKFYEPVILGEAFDGDVQDGISVKPALISILAALPVVIVSALIFEFLGLSGWVESLLILVSLLLALGIGVFLSLKRNIELMKSKKLGLLLTLFTIVYILGCIVAVWGLIVVIFKLIIQILIIGVIIGFVLYAMPEPKGGGGGNVTYRTVYYDEDRKAHDSAYARDKANEKIAEREAGKIN</sequence>
<feature type="transmembrane region" description="Helical" evidence="1">
    <location>
        <begin position="199"/>
        <end position="218"/>
    </location>
</feature>
<accession>R7GU36</accession>
<feature type="transmembrane region" description="Helical" evidence="1">
    <location>
        <begin position="166"/>
        <end position="187"/>
    </location>
</feature>
<dbReference type="RefSeq" id="WP_022430003.1">
    <property type="nucleotide sequence ID" value="NZ_FR899226.1"/>
</dbReference>
<feature type="transmembrane region" description="Helical" evidence="1">
    <location>
        <begin position="131"/>
        <end position="154"/>
    </location>
</feature>
<keyword evidence="2" id="KW-0732">Signal</keyword>
<keyword evidence="1" id="KW-0472">Membrane</keyword>
<evidence type="ECO:0000256" key="1">
    <source>
        <dbReference type="SAM" id="Phobius"/>
    </source>
</evidence>
<gene>
    <name evidence="3" type="ORF">BN741_00755</name>
</gene>
<keyword evidence="1" id="KW-1133">Transmembrane helix</keyword>
<evidence type="ECO:0008006" key="4">
    <source>
        <dbReference type="Google" id="ProtNLM"/>
    </source>
</evidence>
<keyword evidence="1" id="KW-0812">Transmembrane</keyword>